<feature type="compositionally biased region" description="Basic and acidic residues" evidence="1">
    <location>
        <begin position="13"/>
        <end position="66"/>
    </location>
</feature>
<evidence type="ECO:0000313" key="3">
    <source>
        <dbReference type="Proteomes" id="UP000244855"/>
    </source>
</evidence>
<protein>
    <submittedName>
        <fullName evidence="2">Uncharacterized protein</fullName>
    </submittedName>
</protein>
<feature type="region of interest" description="Disordered" evidence="1">
    <location>
        <begin position="1"/>
        <end position="66"/>
    </location>
</feature>
<proteinExistence type="predicted"/>
<dbReference type="Proteomes" id="UP000244855">
    <property type="component" value="Unassembled WGS sequence"/>
</dbReference>
<dbReference type="EMBL" id="KZ805412">
    <property type="protein sequence ID" value="PVH98486.1"/>
    <property type="molecule type" value="Genomic_DNA"/>
</dbReference>
<keyword evidence="3" id="KW-1185">Reference proteome</keyword>
<reference evidence="2 3" key="1">
    <citation type="journal article" date="2018" name="Sci. Rep.">
        <title>Comparative genomics provides insights into the lifestyle and reveals functional heterogeneity of dark septate endophytic fungi.</title>
        <authorList>
            <person name="Knapp D.G."/>
            <person name="Nemeth J.B."/>
            <person name="Barry K."/>
            <person name="Hainaut M."/>
            <person name="Henrissat B."/>
            <person name="Johnson J."/>
            <person name="Kuo A."/>
            <person name="Lim J.H.P."/>
            <person name="Lipzen A."/>
            <person name="Nolan M."/>
            <person name="Ohm R.A."/>
            <person name="Tamas L."/>
            <person name="Grigoriev I.V."/>
            <person name="Spatafora J.W."/>
            <person name="Nagy L.G."/>
            <person name="Kovacs G.M."/>
        </authorList>
    </citation>
    <scope>NUCLEOTIDE SEQUENCE [LARGE SCALE GENOMIC DNA]</scope>
    <source>
        <strain evidence="2 3">DSE2036</strain>
    </source>
</reference>
<gene>
    <name evidence="2" type="ORF">DM02DRAFT_615764</name>
</gene>
<accession>A0A2V1DJW2</accession>
<evidence type="ECO:0000313" key="2">
    <source>
        <dbReference type="EMBL" id="PVH98486.1"/>
    </source>
</evidence>
<organism evidence="2 3">
    <name type="scientific">Periconia macrospinosa</name>
    <dbReference type="NCBI Taxonomy" id="97972"/>
    <lineage>
        <taxon>Eukaryota</taxon>
        <taxon>Fungi</taxon>
        <taxon>Dikarya</taxon>
        <taxon>Ascomycota</taxon>
        <taxon>Pezizomycotina</taxon>
        <taxon>Dothideomycetes</taxon>
        <taxon>Pleosporomycetidae</taxon>
        <taxon>Pleosporales</taxon>
        <taxon>Massarineae</taxon>
        <taxon>Periconiaceae</taxon>
        <taxon>Periconia</taxon>
    </lineage>
</organism>
<evidence type="ECO:0000256" key="1">
    <source>
        <dbReference type="SAM" id="MobiDB-lite"/>
    </source>
</evidence>
<dbReference type="AlphaFoldDB" id="A0A2V1DJW2"/>
<name>A0A2V1DJW2_9PLEO</name>
<sequence length="96" mass="11677">MPTAADIENLLEEVSRETEEKNRAEKARQEEEARRDDHRRADRGRDREYNRNQTRNRDRYDRDRDRYYSPYATYGVVVFSRFLVNTARRPGKARTH</sequence>